<feature type="non-terminal residue" evidence="1">
    <location>
        <position position="52"/>
    </location>
</feature>
<accession>A0A183NAC9</accession>
<dbReference type="Proteomes" id="UP000277204">
    <property type="component" value="Unassembled WGS sequence"/>
</dbReference>
<keyword evidence="2" id="KW-1185">Reference proteome</keyword>
<dbReference type="AlphaFoldDB" id="A0A183NAC9"/>
<sequence>MKTSTFKRKHGIQWTAQKQLDDLDFADDLALLSYTDEQMHMKKTSISIASAS</sequence>
<proteinExistence type="predicted"/>
<evidence type="ECO:0000313" key="2">
    <source>
        <dbReference type="Proteomes" id="UP000277204"/>
    </source>
</evidence>
<dbReference type="EMBL" id="UZAI01021117">
    <property type="protein sequence ID" value="VDP54511.1"/>
    <property type="molecule type" value="Genomic_DNA"/>
</dbReference>
<organism evidence="1 2">
    <name type="scientific">Schistosoma margrebowiei</name>
    <dbReference type="NCBI Taxonomy" id="48269"/>
    <lineage>
        <taxon>Eukaryota</taxon>
        <taxon>Metazoa</taxon>
        <taxon>Spiralia</taxon>
        <taxon>Lophotrochozoa</taxon>
        <taxon>Platyhelminthes</taxon>
        <taxon>Trematoda</taxon>
        <taxon>Digenea</taxon>
        <taxon>Strigeidida</taxon>
        <taxon>Schistosomatoidea</taxon>
        <taxon>Schistosomatidae</taxon>
        <taxon>Schistosoma</taxon>
    </lineage>
</organism>
<protein>
    <submittedName>
        <fullName evidence="1">Uncharacterized protein</fullName>
    </submittedName>
</protein>
<gene>
    <name evidence="1" type="ORF">SMRZ_LOCUS25253</name>
</gene>
<reference evidence="1 2" key="1">
    <citation type="submission" date="2018-11" db="EMBL/GenBank/DDBJ databases">
        <authorList>
            <consortium name="Pathogen Informatics"/>
        </authorList>
    </citation>
    <scope>NUCLEOTIDE SEQUENCE [LARGE SCALE GENOMIC DNA]</scope>
    <source>
        <strain evidence="1 2">Zambia</strain>
    </source>
</reference>
<name>A0A183NAC9_9TREM</name>
<evidence type="ECO:0000313" key="1">
    <source>
        <dbReference type="EMBL" id="VDP54511.1"/>
    </source>
</evidence>